<evidence type="ECO:0000313" key="5">
    <source>
        <dbReference type="Proteomes" id="UP000467124"/>
    </source>
</evidence>
<dbReference type="GO" id="GO:0006302">
    <property type="term" value="P:double-strand break repair"/>
    <property type="evidence" value="ECO:0007669"/>
    <property type="project" value="InterPro"/>
</dbReference>
<sequence>MSILFRVEALELHTDKGEPDRRTFSKGLNLLIGDPGSGKSTIIELIRFGLGLKAQRTPVVERWVSQVIVDIVAGDHRLGLSRSVRTPGTVEVTDLDTQERLGEFPVSPSEDEVGIGTALLRWLGIPSDVEVTVQGRRSVVTFAHVWEYMHVPQFEIDHSIARHDSSGHSTRRKRVFELLFGLVDERLISLEREVDEVKGKRRQAEALLQGVKALTQRTELPPRDDLVSELSEAERHHRQLLRANDRMRSTLGAHDDRIVTLRGLLTTTRNTLARTDEALERLAQTQQHRRTRSEELAAALARLDRVRLANDLLAPIEFSQCPRCLQEIHENRTGSGACRLCLQEIPEEVRRPSKSRRRNRSGPDRLPLAVPGEATAQEAQLADQREEIRLLLHQGDQEKESLQRYRGELLAELRALEVELDLLTTGLGFPGSEELARLAEQLAVAAAEIDRITALISISDHASSFATACETADDEVEVAQAELDQYQEHLDSTSSGLFDDLTVIYDELLKDFATPNVREARIDSEDFLPYIDDKKFDSVSISGGNRVPFIVGYWLALQAEALSSPRYPFPGFLILDSPQKSLGPLQELSKNMYGHIQGMATQREETLQIFVLDTDLPEGFTPFREPIRLSYENPGIRSIRNLTSGRPQSLDDTAASDTE</sequence>
<feature type="region of interest" description="Disordered" evidence="2">
    <location>
        <begin position="350"/>
        <end position="370"/>
    </location>
</feature>
<name>A0A7K2IXV8_9ACTN</name>
<dbReference type="GO" id="GO:0016887">
    <property type="term" value="F:ATP hydrolysis activity"/>
    <property type="evidence" value="ECO:0007669"/>
    <property type="project" value="InterPro"/>
</dbReference>
<protein>
    <submittedName>
        <fullName evidence="4">AAA family ATPase</fullName>
    </submittedName>
</protein>
<feature type="domain" description="Rad50/SbcC-type AAA" evidence="3">
    <location>
        <begin position="24"/>
        <end position="78"/>
    </location>
</feature>
<feature type="coiled-coil region" evidence="1">
    <location>
        <begin position="187"/>
        <end position="250"/>
    </location>
</feature>
<dbReference type="AlphaFoldDB" id="A0A7K2IXV8"/>
<keyword evidence="1" id="KW-0175">Coiled coil</keyword>
<dbReference type="RefSeq" id="WP_161111651.1">
    <property type="nucleotide sequence ID" value="NZ_WWHY01000001.1"/>
</dbReference>
<dbReference type="InterPro" id="IPR027417">
    <property type="entry name" value="P-loop_NTPase"/>
</dbReference>
<dbReference type="SUPFAM" id="SSF52540">
    <property type="entry name" value="P-loop containing nucleoside triphosphate hydrolases"/>
    <property type="match status" value="1"/>
</dbReference>
<evidence type="ECO:0000313" key="4">
    <source>
        <dbReference type="EMBL" id="MYR34686.1"/>
    </source>
</evidence>
<organism evidence="4 5">
    <name type="scientific">Nocardiopsis alba</name>
    <dbReference type="NCBI Taxonomy" id="53437"/>
    <lineage>
        <taxon>Bacteria</taxon>
        <taxon>Bacillati</taxon>
        <taxon>Actinomycetota</taxon>
        <taxon>Actinomycetes</taxon>
        <taxon>Streptosporangiales</taxon>
        <taxon>Nocardiopsidaceae</taxon>
        <taxon>Nocardiopsis</taxon>
    </lineage>
</organism>
<reference evidence="4 5" key="1">
    <citation type="journal article" date="2019" name="Nat. Commun.">
        <title>The antimicrobial potential of Streptomyces from insect microbiomes.</title>
        <authorList>
            <person name="Chevrette M.G."/>
            <person name="Carlson C.M."/>
            <person name="Ortega H.E."/>
            <person name="Thomas C."/>
            <person name="Ananiev G.E."/>
            <person name="Barns K.J."/>
            <person name="Book A.J."/>
            <person name="Cagnazzo J."/>
            <person name="Carlos C."/>
            <person name="Flanigan W."/>
            <person name="Grubbs K.J."/>
            <person name="Horn H.A."/>
            <person name="Hoffmann F.M."/>
            <person name="Klassen J.L."/>
            <person name="Knack J.J."/>
            <person name="Lewin G.R."/>
            <person name="McDonald B.R."/>
            <person name="Muller L."/>
            <person name="Melo W.G.P."/>
            <person name="Pinto-Tomas A.A."/>
            <person name="Schmitz A."/>
            <person name="Wendt-Pienkowski E."/>
            <person name="Wildman S."/>
            <person name="Zhao M."/>
            <person name="Zhang F."/>
            <person name="Bugni T.S."/>
            <person name="Andes D.R."/>
            <person name="Pupo M.T."/>
            <person name="Currie C.R."/>
        </authorList>
    </citation>
    <scope>NUCLEOTIDE SEQUENCE [LARGE SCALE GENOMIC DNA]</scope>
    <source>
        <strain evidence="4 5">SID5840</strain>
    </source>
</reference>
<gene>
    <name evidence="4" type="ORF">GTW20_21145</name>
</gene>
<evidence type="ECO:0000256" key="2">
    <source>
        <dbReference type="SAM" id="MobiDB-lite"/>
    </source>
</evidence>
<evidence type="ECO:0000256" key="1">
    <source>
        <dbReference type="SAM" id="Coils"/>
    </source>
</evidence>
<comment type="caution">
    <text evidence="4">The sequence shown here is derived from an EMBL/GenBank/DDBJ whole genome shotgun (WGS) entry which is preliminary data.</text>
</comment>
<dbReference type="Pfam" id="PF13476">
    <property type="entry name" value="AAA_23"/>
    <property type="match status" value="1"/>
</dbReference>
<dbReference type="Gene3D" id="3.40.50.300">
    <property type="entry name" value="P-loop containing nucleotide triphosphate hydrolases"/>
    <property type="match status" value="1"/>
</dbReference>
<dbReference type="Proteomes" id="UP000467124">
    <property type="component" value="Unassembled WGS sequence"/>
</dbReference>
<dbReference type="EMBL" id="WWHY01000001">
    <property type="protein sequence ID" value="MYR34686.1"/>
    <property type="molecule type" value="Genomic_DNA"/>
</dbReference>
<feature type="coiled-coil region" evidence="1">
    <location>
        <begin position="374"/>
        <end position="489"/>
    </location>
</feature>
<proteinExistence type="predicted"/>
<dbReference type="InterPro" id="IPR038729">
    <property type="entry name" value="Rad50/SbcC_AAA"/>
</dbReference>
<accession>A0A7K2IXV8</accession>
<evidence type="ECO:0000259" key="3">
    <source>
        <dbReference type="Pfam" id="PF13476"/>
    </source>
</evidence>
<feature type="region of interest" description="Disordered" evidence="2">
    <location>
        <begin position="640"/>
        <end position="659"/>
    </location>
</feature>